<name>A0A9C7CFP0_9VIRU</name>
<keyword evidence="2" id="KW-1133">Transmembrane helix</keyword>
<reference evidence="3" key="1">
    <citation type="submission" date="2022-10" db="EMBL/GenBank/DDBJ databases">
        <title>Genome sequences of endogenous nimaviruses in decapod crustaceans.</title>
        <authorList>
            <person name="Kawato S."/>
            <person name="Nozaki R."/>
            <person name="Kondo H."/>
            <person name="Hirono I."/>
        </authorList>
    </citation>
    <scope>NUCLEOTIDE SEQUENCE</scope>
    <source>
        <strain evidence="3">Ube2021</strain>
    </source>
</reference>
<feature type="transmembrane region" description="Helical" evidence="2">
    <location>
        <begin position="404"/>
        <end position="421"/>
    </location>
</feature>
<evidence type="ECO:0000256" key="1">
    <source>
        <dbReference type="SAM" id="MobiDB-lite"/>
    </source>
</evidence>
<sequence length="588" mass="68266">MTANRNDSRKYILTQKRQKGLFVLPLRDVNKCSRNLLIESNLESFMKTMIERNAALSIQNALDIADVISPHMGIEVDMLKSQVTNNLNGPSEFIENLLKLLTGDYRGDMIRNNIILENMKRKQSKSLEIIRKCLLEDVVNEEFTYDAFNKCIRLYNSGDHSSIYTTSSILTTTITDNSLSNSSDYNLHYQKFVPSIDENHVIITKKTLPKNIGNQSNKGKDDSYNKIYNSNDDDDDDNDPNSDDDNDDDDDDSLILKNDNENNSFSIDDDMINVNDYIRNIDLIKNVVNRIKTLRGTINIQEKNIDDDAYLFHIVKNITNKSQDILLLGKCLRGDTQLNDFQFEPEHYKNIRAIEDMLGRVENMIHSTYSKGESQLGSIGEITLIRLFFKNILLQKTAMLVYQYRVYLAFMITFSLTFHINHNIRIDLNKKNSYKNILDMKKDQDSNKYKLVEISIEDSIFILSVLHYFIGSSFHIFLYSIKSYDAAIDFIDKRNSEKKNFDTNISYMIDDIYKQLEAREAFLLERNKDESINPIIDYMLENRESDILLNPLHHIILNIGNVIKIIVESFRELFLKTAYACHIIHNVL</sequence>
<keyword evidence="2" id="KW-0472">Membrane</keyword>
<evidence type="ECO:0000256" key="2">
    <source>
        <dbReference type="SAM" id="Phobius"/>
    </source>
</evidence>
<proteinExistence type="predicted"/>
<dbReference type="EMBL" id="LC738879">
    <property type="protein sequence ID" value="BDT62934.1"/>
    <property type="molecule type" value="Genomic_DNA"/>
</dbReference>
<accession>A0A9C7CFP0</accession>
<feature type="compositionally biased region" description="Acidic residues" evidence="1">
    <location>
        <begin position="231"/>
        <end position="253"/>
    </location>
</feature>
<organism evidence="3">
    <name type="scientific">Trachysalambria curvirostris majanivirus</name>
    <dbReference type="NCBI Taxonomy" id="2984281"/>
    <lineage>
        <taxon>Viruses</taxon>
        <taxon>Viruses incertae sedis</taxon>
        <taxon>Naldaviricetes</taxon>
        <taxon>Nimaviridae</taxon>
    </lineage>
</organism>
<keyword evidence="2" id="KW-0812">Transmembrane</keyword>
<evidence type="ECO:0000313" key="3">
    <source>
        <dbReference type="EMBL" id="BDT62934.1"/>
    </source>
</evidence>
<feature type="region of interest" description="Disordered" evidence="1">
    <location>
        <begin position="210"/>
        <end position="259"/>
    </location>
</feature>
<feature type="transmembrane region" description="Helical" evidence="2">
    <location>
        <begin position="460"/>
        <end position="481"/>
    </location>
</feature>
<protein>
    <submittedName>
        <fullName evidence="3">Uncharacterized protein</fullName>
    </submittedName>
</protein>